<dbReference type="AlphaFoldDB" id="A0A4Y2MJX1"/>
<sequence length="137" mass="15383">MVQLNIPFSWKETYESMEMLLTKIKYTKTRWATCSCLKGYRSASRGSKVDLLNFRALFMQIEGGGLTFAGESSKSSGMCLFKASSSDKEEASSRHPHQIPEIVKVFNGGRRQPLVRSSVSTEVRFGNYKKVSLQIDG</sequence>
<keyword evidence="2" id="KW-1185">Reference proteome</keyword>
<proteinExistence type="predicted"/>
<comment type="caution">
    <text evidence="1">The sequence shown here is derived from an EMBL/GenBank/DDBJ whole genome shotgun (WGS) entry which is preliminary data.</text>
</comment>
<name>A0A4Y2MJX1_ARAVE</name>
<dbReference type="Proteomes" id="UP000499080">
    <property type="component" value="Unassembled WGS sequence"/>
</dbReference>
<accession>A0A4Y2MJX1</accession>
<organism evidence="1 2">
    <name type="scientific">Araneus ventricosus</name>
    <name type="common">Orbweaver spider</name>
    <name type="synonym">Epeira ventricosa</name>
    <dbReference type="NCBI Taxonomy" id="182803"/>
    <lineage>
        <taxon>Eukaryota</taxon>
        <taxon>Metazoa</taxon>
        <taxon>Ecdysozoa</taxon>
        <taxon>Arthropoda</taxon>
        <taxon>Chelicerata</taxon>
        <taxon>Arachnida</taxon>
        <taxon>Araneae</taxon>
        <taxon>Araneomorphae</taxon>
        <taxon>Entelegynae</taxon>
        <taxon>Araneoidea</taxon>
        <taxon>Araneidae</taxon>
        <taxon>Araneus</taxon>
    </lineage>
</organism>
<dbReference type="EMBL" id="BGPR01007513">
    <property type="protein sequence ID" value="GBN27448.1"/>
    <property type="molecule type" value="Genomic_DNA"/>
</dbReference>
<protein>
    <submittedName>
        <fullName evidence="1">Uncharacterized protein</fullName>
    </submittedName>
</protein>
<reference evidence="1 2" key="1">
    <citation type="journal article" date="2019" name="Sci. Rep.">
        <title>Orb-weaving spider Araneus ventricosus genome elucidates the spidroin gene catalogue.</title>
        <authorList>
            <person name="Kono N."/>
            <person name="Nakamura H."/>
            <person name="Ohtoshi R."/>
            <person name="Moran D.A.P."/>
            <person name="Shinohara A."/>
            <person name="Yoshida Y."/>
            <person name="Fujiwara M."/>
            <person name="Mori M."/>
            <person name="Tomita M."/>
            <person name="Arakawa K."/>
        </authorList>
    </citation>
    <scope>NUCLEOTIDE SEQUENCE [LARGE SCALE GENOMIC DNA]</scope>
</reference>
<gene>
    <name evidence="1" type="ORF">AVEN_131184_1</name>
</gene>
<evidence type="ECO:0000313" key="1">
    <source>
        <dbReference type="EMBL" id="GBN27448.1"/>
    </source>
</evidence>
<evidence type="ECO:0000313" key="2">
    <source>
        <dbReference type="Proteomes" id="UP000499080"/>
    </source>
</evidence>